<dbReference type="Proteomes" id="UP000236569">
    <property type="component" value="Unassembled WGS sequence"/>
</dbReference>
<comment type="caution">
    <text evidence="1">The sequence shown here is derived from an EMBL/GenBank/DDBJ whole genome shotgun (WGS) entry which is preliminary data.</text>
</comment>
<reference evidence="2" key="1">
    <citation type="submission" date="2018-01" db="EMBL/GenBank/DDBJ databases">
        <title>Draft Genome Sequence of the Radioresistant Bacterium Deinococcus aerius TR0125, Isolated from the Higher Atmosphere above Japan.</title>
        <authorList>
            <person name="Satoh K."/>
            <person name="Arai H."/>
            <person name="Sanzen T."/>
            <person name="Kawaguchi Y."/>
            <person name="Hayashi H."/>
            <person name="Yokobori S."/>
            <person name="Yamagishi A."/>
            <person name="Oono Y."/>
            <person name="Narumi I."/>
        </authorList>
    </citation>
    <scope>NUCLEOTIDE SEQUENCE [LARGE SCALE GENOMIC DNA]</scope>
    <source>
        <strain evidence="2">TR0125</strain>
    </source>
</reference>
<dbReference type="PROSITE" id="PS51257">
    <property type="entry name" value="PROKAR_LIPOPROTEIN"/>
    <property type="match status" value="1"/>
</dbReference>
<sequence>MKKLLGAVGLSAVLASCGDITVVIPDPIPGTLPSPTLTLEAVAGYSTNYRLTRDVRDQNGQTIAAGTFVVCNNLNTQMAVDVTWTGGLSKLYAQFKGLRTGDYENVTFYPFGSVDYSGSGTATYTFGPNTAPQSVGKSVSAQAIVVNPVTNVNVKGYTYVRLQGLDENGRASNIVESVTAIPVVDCL</sequence>
<keyword evidence="2" id="KW-1185">Reference proteome</keyword>
<dbReference type="EMBL" id="BFAG01000009">
    <property type="protein sequence ID" value="GBF06571.1"/>
    <property type="molecule type" value="Genomic_DNA"/>
</dbReference>
<dbReference type="AlphaFoldDB" id="A0A2I9DND0"/>
<dbReference type="RefSeq" id="WP_235610384.1">
    <property type="nucleotide sequence ID" value="NZ_BFAG01000009.1"/>
</dbReference>
<protein>
    <recommendedName>
        <fullName evidence="3">Lipoprotein</fullName>
    </recommendedName>
</protein>
<accession>A0A2I9DND0</accession>
<organism evidence="1 2">
    <name type="scientific">Deinococcus aerius</name>
    <dbReference type="NCBI Taxonomy" id="200253"/>
    <lineage>
        <taxon>Bacteria</taxon>
        <taxon>Thermotogati</taxon>
        <taxon>Deinococcota</taxon>
        <taxon>Deinococci</taxon>
        <taxon>Deinococcales</taxon>
        <taxon>Deinococcaceae</taxon>
        <taxon>Deinococcus</taxon>
    </lineage>
</organism>
<gene>
    <name evidence="1" type="ORF">DAERI_090157</name>
</gene>
<evidence type="ECO:0000313" key="1">
    <source>
        <dbReference type="EMBL" id="GBF06571.1"/>
    </source>
</evidence>
<proteinExistence type="predicted"/>
<evidence type="ECO:0008006" key="3">
    <source>
        <dbReference type="Google" id="ProtNLM"/>
    </source>
</evidence>
<evidence type="ECO:0000313" key="2">
    <source>
        <dbReference type="Proteomes" id="UP000236569"/>
    </source>
</evidence>
<name>A0A2I9DND0_9DEIO</name>